<evidence type="ECO:0000313" key="2">
    <source>
        <dbReference type="EMBL" id="EWC44806.1"/>
    </source>
</evidence>
<accession>W7HLC3</accession>
<feature type="domain" description="F-box" evidence="1">
    <location>
        <begin position="3"/>
        <end position="50"/>
    </location>
</feature>
<dbReference type="Proteomes" id="UP000024837">
    <property type="component" value="Unassembled WGS sequence"/>
</dbReference>
<proteinExistence type="predicted"/>
<keyword evidence="3" id="KW-1185">Reference proteome</keyword>
<reference evidence="2 3" key="1">
    <citation type="submission" date="2013-05" db="EMBL/GenBank/DDBJ databases">
        <title>Drechslerella stenobrocha genome reveals carnivorous origination and mechanical trapping mechanism of predatory fungi.</title>
        <authorList>
            <person name="Liu X."/>
            <person name="Zhang W."/>
            <person name="Liu K."/>
        </authorList>
    </citation>
    <scope>NUCLEOTIDE SEQUENCE [LARGE SCALE GENOMIC DNA]</scope>
    <source>
        <strain evidence="2 3">248</strain>
    </source>
</reference>
<protein>
    <recommendedName>
        <fullName evidence="1">F-box domain-containing protein</fullName>
    </recommendedName>
</protein>
<dbReference type="InterPro" id="IPR001810">
    <property type="entry name" value="F-box_dom"/>
</dbReference>
<dbReference type="Gene3D" id="3.80.10.10">
    <property type="entry name" value="Ribonuclease Inhibitor"/>
    <property type="match status" value="1"/>
</dbReference>
<sequence>MPSVALQQLPPEALRQIFGYFKHSKDIMRQLCLVSSTINGIVTPMLYETVILSFNRFRHCWKHTFPVDLFHSLCLPDNRGIQHVRNFGVKGNSKLWDIHWFTDDDLDTRNLLRNWRMVYWKMCSFAILTVMRRFHKNQLCSFIWNIDLACLDRHINDLLYREQRAMTRLWIPEKTPSHHGVRNNVYRNSLEDYYYHTHDLTKWHRTYPQKFMSFYVEMKAKQNGTIIPNPYSIRKVLEKEQVRRDAVSPDTLMRSLETVTKPQQVADPSNSHPHHLSLRSLRDDWTPAGFSLGHFWLGNLTTLKLYDCDTVNDTLGLLQGWARPKVFHFTSLMPNERLTGFLGSFDTLVELYLSVAFCNKVQGYIESICRHGQTLLTLHIRIRTHNGRLDGILSNRHLELLAENCKSIYQLALCLEPDTITEQTAQYLRGIKFLWTFTWPTCKGYTHLCNSLAILQSHSQVEGHRRFIAIGIRTEDGKEKPPIFEIHARDSVAGRAGNMLTYFTHWQMFEACPDLTLLNAATDWLPWEEYRDFVDSPDTFAYSHP</sequence>
<name>W7HLC3_9PEZI</name>
<evidence type="ECO:0000259" key="1">
    <source>
        <dbReference type="PROSITE" id="PS50181"/>
    </source>
</evidence>
<dbReference type="InterPro" id="IPR032675">
    <property type="entry name" value="LRR_dom_sf"/>
</dbReference>
<dbReference type="PROSITE" id="PS50181">
    <property type="entry name" value="FBOX"/>
    <property type="match status" value="1"/>
</dbReference>
<evidence type="ECO:0000313" key="3">
    <source>
        <dbReference type="Proteomes" id="UP000024837"/>
    </source>
</evidence>
<organism evidence="2 3">
    <name type="scientific">Drechslerella stenobrocha 248</name>
    <dbReference type="NCBI Taxonomy" id="1043628"/>
    <lineage>
        <taxon>Eukaryota</taxon>
        <taxon>Fungi</taxon>
        <taxon>Dikarya</taxon>
        <taxon>Ascomycota</taxon>
        <taxon>Pezizomycotina</taxon>
        <taxon>Orbiliomycetes</taxon>
        <taxon>Orbiliales</taxon>
        <taxon>Orbiliaceae</taxon>
        <taxon>Drechslerella</taxon>
    </lineage>
</organism>
<dbReference type="EMBL" id="KI966434">
    <property type="protein sequence ID" value="EWC44806.1"/>
    <property type="molecule type" value="Genomic_DNA"/>
</dbReference>
<dbReference type="AlphaFoldDB" id="W7HLC3"/>
<dbReference type="OrthoDB" id="1720422at2759"/>
<gene>
    <name evidence="2" type="ORF">DRE_06444</name>
</gene>
<dbReference type="HOGENOM" id="CLU_499674_0_0_1"/>